<dbReference type="Pfam" id="PF07686">
    <property type="entry name" value="V-set"/>
    <property type="match status" value="1"/>
</dbReference>
<evidence type="ECO:0000313" key="13">
    <source>
        <dbReference type="EnsemblMetazoa" id="XP_030843681"/>
    </source>
</evidence>
<evidence type="ECO:0000313" key="14">
    <source>
        <dbReference type="Proteomes" id="UP000007110"/>
    </source>
</evidence>
<dbReference type="PANTHER" id="PTHR25466">
    <property type="entry name" value="T-LYMPHOCYTE ACTIVATION ANTIGEN"/>
    <property type="match status" value="1"/>
</dbReference>
<reference evidence="13" key="2">
    <citation type="submission" date="2021-01" db="UniProtKB">
        <authorList>
            <consortium name="EnsemblMetazoa"/>
        </authorList>
    </citation>
    <scope>IDENTIFICATION</scope>
</reference>
<evidence type="ECO:0000256" key="5">
    <source>
        <dbReference type="ARBA" id="ARBA00022989"/>
    </source>
</evidence>
<dbReference type="SUPFAM" id="SSF48726">
    <property type="entry name" value="Immunoglobulin"/>
    <property type="match status" value="2"/>
</dbReference>
<dbReference type="EnsemblMetazoa" id="XM_030987821">
    <property type="protein sequence ID" value="XP_030843681"/>
    <property type="gene ID" value="LOC100890756"/>
</dbReference>
<evidence type="ECO:0000256" key="3">
    <source>
        <dbReference type="ARBA" id="ARBA00022692"/>
    </source>
</evidence>
<evidence type="ECO:0000256" key="4">
    <source>
        <dbReference type="ARBA" id="ARBA00022729"/>
    </source>
</evidence>
<keyword evidence="10" id="KW-0393">Immunoglobulin domain</keyword>
<organism evidence="13 14">
    <name type="scientific">Strongylocentrotus purpuratus</name>
    <name type="common">Purple sea urchin</name>
    <dbReference type="NCBI Taxonomy" id="7668"/>
    <lineage>
        <taxon>Eukaryota</taxon>
        <taxon>Metazoa</taxon>
        <taxon>Echinodermata</taxon>
        <taxon>Eleutherozoa</taxon>
        <taxon>Echinozoa</taxon>
        <taxon>Echinoidea</taxon>
        <taxon>Euechinoidea</taxon>
        <taxon>Echinacea</taxon>
        <taxon>Camarodonta</taxon>
        <taxon>Echinidea</taxon>
        <taxon>Strongylocentrotidae</taxon>
        <taxon>Strongylocentrotus</taxon>
    </lineage>
</organism>
<dbReference type="KEGG" id="spu:100890756"/>
<dbReference type="AlphaFoldDB" id="A0A7M7P1A3"/>
<evidence type="ECO:0000256" key="9">
    <source>
        <dbReference type="ARBA" id="ARBA00023180"/>
    </source>
</evidence>
<protein>
    <recommendedName>
        <fullName evidence="12">Ig-like domain-containing protein</fullName>
    </recommendedName>
</protein>
<proteinExistence type="predicted"/>
<evidence type="ECO:0000256" key="11">
    <source>
        <dbReference type="SAM" id="Phobius"/>
    </source>
</evidence>
<dbReference type="RefSeq" id="XP_030843681.1">
    <property type="nucleotide sequence ID" value="XM_030987821.1"/>
</dbReference>
<dbReference type="SUPFAM" id="SSF52540">
    <property type="entry name" value="P-loop containing nucleoside triphosphate hydrolases"/>
    <property type="match status" value="1"/>
</dbReference>
<comment type="subcellular location">
    <subcellularLocation>
        <location evidence="1">Cell membrane</location>
        <topology evidence="1">Single-pass type I membrane protein</topology>
    </subcellularLocation>
</comment>
<dbReference type="InterPro" id="IPR013783">
    <property type="entry name" value="Ig-like_fold"/>
</dbReference>
<dbReference type="OMA" id="HERQNER"/>
<dbReference type="GO" id="GO:0005886">
    <property type="term" value="C:plasma membrane"/>
    <property type="evidence" value="ECO:0007669"/>
    <property type="project" value="UniProtKB-SubCell"/>
</dbReference>
<evidence type="ECO:0000259" key="12">
    <source>
        <dbReference type="PROSITE" id="PS50835"/>
    </source>
</evidence>
<keyword evidence="9" id="KW-0325">Glycoprotein</keyword>
<keyword evidence="14" id="KW-1185">Reference proteome</keyword>
<dbReference type="PANTHER" id="PTHR25466:SF14">
    <property type="entry name" value="BUTYROPHILIN SUBFAMILY 2 MEMBER A2-LIKE-RELATED"/>
    <property type="match status" value="1"/>
</dbReference>
<dbReference type="InterPro" id="IPR027417">
    <property type="entry name" value="P-loop_NTPase"/>
</dbReference>
<dbReference type="InterPro" id="IPR051713">
    <property type="entry name" value="T-cell_Activation_Regulation"/>
</dbReference>
<keyword evidence="2" id="KW-1003">Cell membrane</keyword>
<feature type="domain" description="Ig-like" evidence="12">
    <location>
        <begin position="17"/>
        <end position="116"/>
    </location>
</feature>
<dbReference type="InParanoid" id="A0A7M7P1A3"/>
<dbReference type="InterPro" id="IPR007110">
    <property type="entry name" value="Ig-like_dom"/>
</dbReference>
<sequence length="524" mass="59052">MAVKMVDVCISLNHYLPMILTLCAIATFGSTEQHVVGWLGQDVRLLCNFTNEDVLAVYWMNGSDITKASYFKQQRISLDDRFALNEDFSLVINDLEVSDEGRYVCHVEFYSAESLTMHTILAVYAQVSTPRIGQCSHKPTGNEFQSYCEVTTTDTQPFHLDCRVTGFRPNVSLEWTSSGTVKKPLGEPFQKTLPDGTADRVVTISVTAKVDEDRSYTCTVKGRATNGTDRTATITVLALGQGVSTWAKIGFGVLGGSMLIALILPVIAVALYRLGHLRALRKEIRTYTFKKPGKENEKAAAHIGLFGEMGAGKSTFLNSIEFAYKGKRSQPTRSTAHSTGGHTELRNCLRLTDYISLFDNRGMKDFSLSYVDQYMDEIRGKKEEAGSSVSTCLISEEIYCAVFVYKHGDSQKKKAAVEFFDKFSTKLRNYSGYQPMIVITHANSLSTETKRDLKESFKSYCDEVWFFENYTKSINNLGKSIEFLKFLKASLYRSEVAIVTHERQNEREREIEAKKGFFARWFGW</sequence>
<dbReference type="InterPro" id="IPR036179">
    <property type="entry name" value="Ig-like_dom_sf"/>
</dbReference>
<feature type="domain" description="Ig-like" evidence="12">
    <location>
        <begin position="139"/>
        <end position="235"/>
    </location>
</feature>
<keyword evidence="6 11" id="KW-0472">Membrane</keyword>
<dbReference type="Gene3D" id="2.60.40.10">
    <property type="entry name" value="Immunoglobulins"/>
    <property type="match status" value="2"/>
</dbReference>
<dbReference type="InterPro" id="IPR013106">
    <property type="entry name" value="Ig_V-set"/>
</dbReference>
<keyword evidence="4" id="KW-0732">Signal</keyword>
<keyword evidence="8" id="KW-0675">Receptor</keyword>
<feature type="transmembrane region" description="Helical" evidence="11">
    <location>
        <begin position="249"/>
        <end position="272"/>
    </location>
</feature>
<name>A0A7M7P1A3_STRPU</name>
<accession>A0A7M7P1A3</accession>
<evidence type="ECO:0000256" key="6">
    <source>
        <dbReference type="ARBA" id="ARBA00023136"/>
    </source>
</evidence>
<dbReference type="Proteomes" id="UP000007110">
    <property type="component" value="Unassembled WGS sequence"/>
</dbReference>
<evidence type="ECO:0000256" key="2">
    <source>
        <dbReference type="ARBA" id="ARBA00022475"/>
    </source>
</evidence>
<dbReference type="GeneID" id="100890756"/>
<reference evidence="14" key="1">
    <citation type="submission" date="2015-02" db="EMBL/GenBank/DDBJ databases">
        <title>Genome sequencing for Strongylocentrotus purpuratus.</title>
        <authorList>
            <person name="Murali S."/>
            <person name="Liu Y."/>
            <person name="Vee V."/>
            <person name="English A."/>
            <person name="Wang M."/>
            <person name="Skinner E."/>
            <person name="Han Y."/>
            <person name="Muzny D.M."/>
            <person name="Worley K.C."/>
            <person name="Gibbs R.A."/>
        </authorList>
    </citation>
    <scope>NUCLEOTIDE SEQUENCE</scope>
</reference>
<keyword evidence="7" id="KW-1015">Disulfide bond</keyword>
<evidence type="ECO:0000256" key="1">
    <source>
        <dbReference type="ARBA" id="ARBA00004251"/>
    </source>
</evidence>
<keyword evidence="5 11" id="KW-1133">Transmembrane helix</keyword>
<evidence type="ECO:0000256" key="8">
    <source>
        <dbReference type="ARBA" id="ARBA00023170"/>
    </source>
</evidence>
<dbReference type="PROSITE" id="PS50835">
    <property type="entry name" value="IG_LIKE"/>
    <property type="match status" value="2"/>
</dbReference>
<dbReference type="OrthoDB" id="25620at2759"/>
<dbReference type="SMART" id="SM00409">
    <property type="entry name" value="IG"/>
    <property type="match status" value="2"/>
</dbReference>
<dbReference type="InterPro" id="IPR003599">
    <property type="entry name" value="Ig_sub"/>
</dbReference>
<evidence type="ECO:0000256" key="7">
    <source>
        <dbReference type="ARBA" id="ARBA00023157"/>
    </source>
</evidence>
<keyword evidence="3 11" id="KW-0812">Transmembrane</keyword>
<dbReference type="Gene3D" id="3.40.50.300">
    <property type="entry name" value="P-loop containing nucleotide triphosphate hydrolases"/>
    <property type="match status" value="1"/>
</dbReference>
<evidence type="ECO:0000256" key="10">
    <source>
        <dbReference type="ARBA" id="ARBA00023319"/>
    </source>
</evidence>